<dbReference type="GO" id="GO:0007043">
    <property type="term" value="P:cell-cell junction assembly"/>
    <property type="evidence" value="ECO:0000318"/>
    <property type="project" value="GO_Central"/>
</dbReference>
<dbReference type="FunFam" id="2.60.40.60:FF:000033">
    <property type="entry name" value="FAT atypical cadherin 1"/>
    <property type="match status" value="1"/>
</dbReference>
<evidence type="ECO:0000256" key="2">
    <source>
        <dbReference type="ARBA" id="ARBA00022692"/>
    </source>
</evidence>
<accession>A0A9J7KX99</accession>
<dbReference type="GO" id="GO:0044331">
    <property type="term" value="P:cell-cell adhesion mediated by cadherin"/>
    <property type="evidence" value="ECO:0000318"/>
    <property type="project" value="GO_Central"/>
</dbReference>
<organism evidence="13 14">
    <name type="scientific">Branchiostoma floridae</name>
    <name type="common">Florida lancelet</name>
    <name type="synonym">Amphioxus</name>
    <dbReference type="NCBI Taxonomy" id="7739"/>
    <lineage>
        <taxon>Eukaryota</taxon>
        <taxon>Metazoa</taxon>
        <taxon>Chordata</taxon>
        <taxon>Cephalochordata</taxon>
        <taxon>Leptocardii</taxon>
        <taxon>Amphioxiformes</taxon>
        <taxon>Branchiostomatidae</taxon>
        <taxon>Branchiostoma</taxon>
    </lineage>
</organism>
<dbReference type="Gene3D" id="2.60.40.60">
    <property type="entry name" value="Cadherins"/>
    <property type="match status" value="6"/>
</dbReference>
<evidence type="ECO:0000256" key="6">
    <source>
        <dbReference type="ARBA" id="ARBA00022989"/>
    </source>
</evidence>
<evidence type="ECO:0000313" key="14">
    <source>
        <dbReference type="RefSeq" id="XP_035671408.1"/>
    </source>
</evidence>
<comment type="subcellular location">
    <subcellularLocation>
        <location evidence="1">Membrane</location>
        <topology evidence="1">Single-pass membrane protein</topology>
    </subcellularLocation>
</comment>
<dbReference type="OrthoDB" id="9990384at2759"/>
<dbReference type="GO" id="GO:0045296">
    <property type="term" value="F:cadherin binding"/>
    <property type="evidence" value="ECO:0000318"/>
    <property type="project" value="GO_Central"/>
</dbReference>
<feature type="domain" description="Cadherin" evidence="12">
    <location>
        <begin position="485"/>
        <end position="595"/>
    </location>
</feature>
<sequence>MLGEKCVLLLLAGIGITTAVTAPEFVNIGDLNNMLVSENTPVGQSIFQIRALDPDGNALDFLISGDAFRIDPAGVNAQGETLGDLVVAKILDRETNPVVRFDVTITDGLGGHQITHSDLLINVIDYNDNSPQFQGTPYEATLSESAAIGTEIITVRATDIDSGQNGAVNYQLTSHTDSFEIGQVDGILRLRDRTAIESEAQTAYAVTVRAVDGGTQPLATSVDVFVQITDEQNRSPIWLNEPYEVSITEGTPESLQGAIVFTVQAVDGDRSRTNGIRYELANGDPFDYFDIQSDTGRITLRKNLDREAENIFRVESPGLFLLRIRAIEVRADRTDTNPLQFSEVNVAVLVIDANDNLPRFYDQTYDNEVTERSVEITEHPEVYTPLPRLRLTVSDRDATPNNLFNLTLLDDPNTIFDIEPKNVVGGQAIVNILVMDPSMVDFETTAPSHQIPIRVQATEHLTNGGSPRRSAVTVRVNIRDAPETEGRVFNLDVTENAPVGTNVGTAKRPSESGIFYCLVGGNTNGTFAIDKTTGVVTVARLPLDRELQAVYDLVIQKLSSNTACPTGPTAYDPNDNTLSKALITITDQNDNSPRFTTKVYYAGVPASSNFNTPVARVQATDLDDGTNSVITYTITSVLFTANRDDITGSLSSQVDDAFQIDSQTGQILTNRLYDDYQNGYFTVNVRAEDGGGRFDDTEVRIHTIPQRFGLSTVLDAPPESVRPNIQECLQRLEDQTGYRVIYEGLQYNTDSQGNINRQQSQVLYYLIDKNTDLVLTDTEGLRVIEGVDRDRLLADCQIVGARSAQVKSDYAGFSNWEAFLIALAALLLLGLLLLLCLLCYCRYWYKKKMQSKLLVEPIPEPAPEINMNPVFTDKEEETQLAIMDFGSDFKTRPDVYEPQVAPIPIKRPLPALDYGEYVTTQETRRDDGYFNPAFTTTETQTKRAPSPEEPSHTTVFTTDARGTSGYTTGADDGEVVSTTVFTSQPNPDDHRLISPVYDRTYYEHEDQGNSRL</sequence>
<evidence type="ECO:0000256" key="3">
    <source>
        <dbReference type="ARBA" id="ARBA00022729"/>
    </source>
</evidence>
<dbReference type="Proteomes" id="UP000001554">
    <property type="component" value="Chromosome 3"/>
</dbReference>
<dbReference type="InterPro" id="IPR015919">
    <property type="entry name" value="Cadherin-like_sf"/>
</dbReference>
<gene>
    <name evidence="14" type="primary">LOC118412571</name>
</gene>
<dbReference type="GO" id="GO:0016339">
    <property type="term" value="P:calcium-dependent cell-cell adhesion via plasma membrane cell adhesion molecules"/>
    <property type="evidence" value="ECO:0000318"/>
    <property type="project" value="GO_Central"/>
</dbReference>
<reference evidence="14" key="2">
    <citation type="submission" date="2025-08" db="UniProtKB">
        <authorList>
            <consortium name="RefSeq"/>
        </authorList>
    </citation>
    <scope>IDENTIFICATION</scope>
    <source>
        <strain evidence="14">S238N-H82</strain>
        <tissue evidence="14">Testes</tissue>
    </source>
</reference>
<dbReference type="KEGG" id="bfo:118412571"/>
<dbReference type="GO" id="GO:0034332">
    <property type="term" value="P:adherens junction organization"/>
    <property type="evidence" value="ECO:0000318"/>
    <property type="project" value="GO_Central"/>
</dbReference>
<evidence type="ECO:0000256" key="5">
    <source>
        <dbReference type="ARBA" id="ARBA00022837"/>
    </source>
</evidence>
<dbReference type="OMA" id="APEINMN"/>
<evidence type="ECO:0000256" key="9">
    <source>
        <dbReference type="SAM" id="MobiDB-lite"/>
    </source>
</evidence>
<feature type="domain" description="Cadherin" evidence="12">
    <location>
        <begin position="239"/>
        <end position="360"/>
    </location>
</feature>
<dbReference type="Pfam" id="PF00028">
    <property type="entry name" value="Cadherin"/>
    <property type="match status" value="4"/>
</dbReference>
<dbReference type="GO" id="GO:0000902">
    <property type="term" value="P:cell morphogenesis"/>
    <property type="evidence" value="ECO:0000318"/>
    <property type="project" value="GO_Central"/>
</dbReference>
<dbReference type="SUPFAM" id="SSF49313">
    <property type="entry name" value="Cadherin-like"/>
    <property type="match status" value="6"/>
</dbReference>
<feature type="chain" id="PRO_5039946315" evidence="11">
    <location>
        <begin position="20"/>
        <end position="1012"/>
    </location>
</feature>
<dbReference type="GO" id="GO:0016477">
    <property type="term" value="P:cell migration"/>
    <property type="evidence" value="ECO:0000318"/>
    <property type="project" value="GO_Central"/>
</dbReference>
<dbReference type="GO" id="GO:0005509">
    <property type="term" value="F:calcium ion binding"/>
    <property type="evidence" value="ECO:0007669"/>
    <property type="project" value="UniProtKB-UniRule"/>
</dbReference>
<evidence type="ECO:0000259" key="12">
    <source>
        <dbReference type="PROSITE" id="PS50268"/>
    </source>
</evidence>
<dbReference type="PROSITE" id="PS00232">
    <property type="entry name" value="CADHERIN_1"/>
    <property type="match status" value="3"/>
</dbReference>
<feature type="domain" description="Cadherin" evidence="12">
    <location>
        <begin position="596"/>
        <end position="720"/>
    </location>
</feature>
<dbReference type="AlphaFoldDB" id="A0A9J7KX99"/>
<keyword evidence="7 10" id="KW-0472">Membrane</keyword>
<dbReference type="GO" id="GO:0005912">
    <property type="term" value="C:adherens junction"/>
    <property type="evidence" value="ECO:0000318"/>
    <property type="project" value="GO_Central"/>
</dbReference>
<feature type="domain" description="Cadherin" evidence="12">
    <location>
        <begin position="36"/>
        <end position="133"/>
    </location>
</feature>
<keyword evidence="6 10" id="KW-1133">Transmembrane helix</keyword>
<dbReference type="PANTHER" id="PTHR24027">
    <property type="entry name" value="CADHERIN-23"/>
    <property type="match status" value="1"/>
</dbReference>
<dbReference type="PRINTS" id="PR00205">
    <property type="entry name" value="CADHERIN"/>
</dbReference>
<feature type="transmembrane region" description="Helical" evidence="10">
    <location>
        <begin position="818"/>
        <end position="845"/>
    </location>
</feature>
<dbReference type="InterPro" id="IPR020894">
    <property type="entry name" value="Cadherin_CS"/>
</dbReference>
<dbReference type="InterPro" id="IPR039808">
    <property type="entry name" value="Cadherin"/>
</dbReference>
<dbReference type="GO" id="GO:0016342">
    <property type="term" value="C:catenin complex"/>
    <property type="evidence" value="ECO:0000318"/>
    <property type="project" value="GO_Central"/>
</dbReference>
<dbReference type="GO" id="GO:0007156">
    <property type="term" value="P:homophilic cell adhesion via plasma membrane adhesion molecules"/>
    <property type="evidence" value="ECO:0007669"/>
    <property type="project" value="InterPro"/>
</dbReference>
<keyword evidence="3 11" id="KW-0732">Signal</keyword>
<keyword evidence="5 8" id="KW-0106">Calcium</keyword>
<evidence type="ECO:0000256" key="1">
    <source>
        <dbReference type="ARBA" id="ARBA00004167"/>
    </source>
</evidence>
<dbReference type="RefSeq" id="XP_035671408.1">
    <property type="nucleotide sequence ID" value="XM_035815515.1"/>
</dbReference>
<dbReference type="PROSITE" id="PS50268">
    <property type="entry name" value="CADHERIN_2"/>
    <property type="match status" value="6"/>
</dbReference>
<evidence type="ECO:0000256" key="4">
    <source>
        <dbReference type="ARBA" id="ARBA00022737"/>
    </source>
</evidence>
<dbReference type="GeneID" id="118412571"/>
<dbReference type="GO" id="GO:0008013">
    <property type="term" value="F:beta-catenin binding"/>
    <property type="evidence" value="ECO:0000318"/>
    <property type="project" value="GO_Central"/>
</dbReference>
<dbReference type="InterPro" id="IPR002126">
    <property type="entry name" value="Cadherin-like_dom"/>
</dbReference>
<keyword evidence="13" id="KW-1185">Reference proteome</keyword>
<dbReference type="PANTHER" id="PTHR24027:SF422">
    <property type="entry name" value="CADHERIN DOMAIN-CONTAINING PROTEIN"/>
    <property type="match status" value="1"/>
</dbReference>
<evidence type="ECO:0000256" key="10">
    <source>
        <dbReference type="SAM" id="Phobius"/>
    </source>
</evidence>
<name>A0A9J7KX99_BRAFL</name>
<feature type="signal peptide" evidence="11">
    <location>
        <begin position="1"/>
        <end position="19"/>
    </location>
</feature>
<feature type="compositionally biased region" description="Polar residues" evidence="9">
    <location>
        <begin position="952"/>
        <end position="967"/>
    </location>
</feature>
<feature type="region of interest" description="Disordered" evidence="9">
    <location>
        <begin position="938"/>
        <end position="972"/>
    </location>
</feature>
<feature type="domain" description="Cadherin" evidence="12">
    <location>
        <begin position="368"/>
        <end position="489"/>
    </location>
</feature>
<keyword evidence="2 10" id="KW-0812">Transmembrane</keyword>
<evidence type="ECO:0000256" key="11">
    <source>
        <dbReference type="SAM" id="SignalP"/>
    </source>
</evidence>
<evidence type="ECO:0000256" key="8">
    <source>
        <dbReference type="PROSITE-ProRule" id="PRU00043"/>
    </source>
</evidence>
<protein>
    <submittedName>
        <fullName evidence="14">Cadherin-related family member 1-like</fullName>
    </submittedName>
</protein>
<proteinExistence type="predicted"/>
<keyword evidence="4" id="KW-0677">Repeat</keyword>
<dbReference type="SMART" id="SM00112">
    <property type="entry name" value="CA"/>
    <property type="match status" value="6"/>
</dbReference>
<reference evidence="13" key="1">
    <citation type="journal article" date="2020" name="Nat. Ecol. Evol.">
        <title>Deeply conserved synteny resolves early events in vertebrate evolution.</title>
        <authorList>
            <person name="Simakov O."/>
            <person name="Marletaz F."/>
            <person name="Yue J.X."/>
            <person name="O'Connell B."/>
            <person name="Jenkins J."/>
            <person name="Brandt A."/>
            <person name="Calef R."/>
            <person name="Tung C.H."/>
            <person name="Huang T.K."/>
            <person name="Schmutz J."/>
            <person name="Satoh N."/>
            <person name="Yu J.K."/>
            <person name="Putnam N.H."/>
            <person name="Green R.E."/>
            <person name="Rokhsar D.S."/>
        </authorList>
    </citation>
    <scope>NUCLEOTIDE SEQUENCE [LARGE SCALE GENOMIC DNA]</scope>
    <source>
        <strain evidence="13">S238N-H82</strain>
    </source>
</reference>
<feature type="domain" description="Cadherin" evidence="12">
    <location>
        <begin position="134"/>
        <end position="238"/>
    </location>
</feature>
<evidence type="ECO:0000313" key="13">
    <source>
        <dbReference type="Proteomes" id="UP000001554"/>
    </source>
</evidence>
<dbReference type="CDD" id="cd11304">
    <property type="entry name" value="Cadherin_repeat"/>
    <property type="match status" value="5"/>
</dbReference>
<evidence type="ECO:0000256" key="7">
    <source>
        <dbReference type="ARBA" id="ARBA00023136"/>
    </source>
</evidence>